<protein>
    <submittedName>
        <fullName evidence="3">Heterokaryon incompatibility protein-domain-containing protein</fullName>
    </submittedName>
</protein>
<keyword evidence="4" id="KW-1185">Reference proteome</keyword>
<dbReference type="InterPro" id="IPR052895">
    <property type="entry name" value="HetReg/Transcr_Mod"/>
</dbReference>
<evidence type="ECO:0000256" key="1">
    <source>
        <dbReference type="SAM" id="MobiDB-lite"/>
    </source>
</evidence>
<dbReference type="PANTHER" id="PTHR24148">
    <property type="entry name" value="ANKYRIN REPEAT DOMAIN-CONTAINING PROTEIN 39 HOMOLOG-RELATED"/>
    <property type="match status" value="1"/>
</dbReference>
<dbReference type="PANTHER" id="PTHR24148:SF73">
    <property type="entry name" value="HET DOMAIN PROTEIN (AFU_ORTHOLOGUE AFUA_8G01020)"/>
    <property type="match status" value="1"/>
</dbReference>
<dbReference type="AlphaFoldDB" id="A0AAV9G4W7"/>
<sequence length="656" mass="73119">MENFAAELSRLLGQTVKVTSLDKVAQEGAPEKKTEISSTKYPPVLPPDEEEEEEAAPTYSYRALGKDEIRLLVLQPSVFRNPVIECYVEHHTLARTKAFQALSYVWGAPADGTETILLDGCSVPVARNLYSFLRHFRKPDTCAVLWIDAVCIDQSNDAERAAQIRLMKRVYESADEIVIWLGLGNRTMESALDRTRHLHKTLNTKLEVAEHLSREDTSLILGHQDNDKGKLWIEGLQKIFDRPWWTRIWVYQEATAPAKRGATMCLGTYRDPFQFPSKPFHVSIPFHMILAVHKAVRLALVSQPPDPPLSLGANSQNSITMQVYLDLRQKYQLRGSSHFLRLADLLPALRGFEATNPRDKVYALLPTSLDGLEVIDISYSLSVADVYTNTATAFIEKHRNLDILGHCSYRSDNPHNLPSWVPDWTAKPTPVPFFKRAVKTIPLTDADMDKVLENSSITKLYSASKDTVADAPFQTDGGKRTLTCRGHSIDSIILVSPSTPPTHDGNDGLSEWKDWFRGASSSLPAGSPALQPEVLARTMHGDCHRIALDIGVRGVPRPPPTALNSCQDIWGLHSASYGRKLFLTRKGYLGLAPESVEMGDEVVLLEGGQLPFVLRKREVQGSDAKDTWLLIGETYVDGIMDGEVWVEGDATVFSIE</sequence>
<feature type="region of interest" description="Disordered" evidence="1">
    <location>
        <begin position="25"/>
        <end position="56"/>
    </location>
</feature>
<organism evidence="3 4">
    <name type="scientific">Podospora aff. communis PSN243</name>
    <dbReference type="NCBI Taxonomy" id="3040156"/>
    <lineage>
        <taxon>Eukaryota</taxon>
        <taxon>Fungi</taxon>
        <taxon>Dikarya</taxon>
        <taxon>Ascomycota</taxon>
        <taxon>Pezizomycotina</taxon>
        <taxon>Sordariomycetes</taxon>
        <taxon>Sordariomycetidae</taxon>
        <taxon>Sordariales</taxon>
        <taxon>Podosporaceae</taxon>
        <taxon>Podospora</taxon>
    </lineage>
</organism>
<dbReference type="Pfam" id="PF26639">
    <property type="entry name" value="Het-6_barrel"/>
    <property type="match status" value="1"/>
</dbReference>
<dbReference type="Pfam" id="PF06985">
    <property type="entry name" value="HET"/>
    <property type="match status" value="1"/>
</dbReference>
<evidence type="ECO:0000313" key="3">
    <source>
        <dbReference type="EMBL" id="KAK4443824.1"/>
    </source>
</evidence>
<accession>A0AAV9G4W7</accession>
<dbReference type="Proteomes" id="UP001321760">
    <property type="component" value="Unassembled WGS sequence"/>
</dbReference>
<name>A0AAV9G4W7_9PEZI</name>
<evidence type="ECO:0000259" key="2">
    <source>
        <dbReference type="Pfam" id="PF06985"/>
    </source>
</evidence>
<feature type="domain" description="Heterokaryon incompatibility" evidence="2">
    <location>
        <begin position="99"/>
        <end position="253"/>
    </location>
</feature>
<gene>
    <name evidence="3" type="ORF">QBC34DRAFT_416422</name>
</gene>
<proteinExistence type="predicted"/>
<comment type="caution">
    <text evidence="3">The sequence shown here is derived from an EMBL/GenBank/DDBJ whole genome shotgun (WGS) entry which is preliminary data.</text>
</comment>
<reference evidence="3" key="2">
    <citation type="submission" date="2023-05" db="EMBL/GenBank/DDBJ databases">
        <authorList>
            <consortium name="Lawrence Berkeley National Laboratory"/>
            <person name="Steindorff A."/>
            <person name="Hensen N."/>
            <person name="Bonometti L."/>
            <person name="Westerberg I."/>
            <person name="Brannstrom I.O."/>
            <person name="Guillou S."/>
            <person name="Cros-Aarteil S."/>
            <person name="Calhoun S."/>
            <person name="Haridas S."/>
            <person name="Kuo A."/>
            <person name="Mondo S."/>
            <person name="Pangilinan J."/>
            <person name="Riley R."/>
            <person name="Labutti K."/>
            <person name="Andreopoulos B."/>
            <person name="Lipzen A."/>
            <person name="Chen C."/>
            <person name="Yanf M."/>
            <person name="Daum C."/>
            <person name="Ng V."/>
            <person name="Clum A."/>
            <person name="Ohm R."/>
            <person name="Martin F."/>
            <person name="Silar P."/>
            <person name="Natvig D."/>
            <person name="Lalanne C."/>
            <person name="Gautier V."/>
            <person name="Ament-Velasquez S.L."/>
            <person name="Kruys A."/>
            <person name="Hutchinson M.I."/>
            <person name="Powell A.J."/>
            <person name="Barry K."/>
            <person name="Miller A.N."/>
            <person name="Grigoriev I.V."/>
            <person name="Debuchy R."/>
            <person name="Gladieux P."/>
            <person name="Thoren M.H."/>
            <person name="Johannesson H."/>
        </authorList>
    </citation>
    <scope>NUCLEOTIDE SEQUENCE</scope>
    <source>
        <strain evidence="3">PSN243</strain>
    </source>
</reference>
<dbReference type="InterPro" id="IPR010730">
    <property type="entry name" value="HET"/>
</dbReference>
<evidence type="ECO:0000313" key="4">
    <source>
        <dbReference type="Proteomes" id="UP001321760"/>
    </source>
</evidence>
<reference evidence="3" key="1">
    <citation type="journal article" date="2023" name="Mol. Phylogenet. Evol.">
        <title>Genome-scale phylogeny and comparative genomics of the fungal order Sordariales.</title>
        <authorList>
            <person name="Hensen N."/>
            <person name="Bonometti L."/>
            <person name="Westerberg I."/>
            <person name="Brannstrom I.O."/>
            <person name="Guillou S."/>
            <person name="Cros-Aarteil S."/>
            <person name="Calhoun S."/>
            <person name="Haridas S."/>
            <person name="Kuo A."/>
            <person name="Mondo S."/>
            <person name="Pangilinan J."/>
            <person name="Riley R."/>
            <person name="LaButti K."/>
            <person name="Andreopoulos B."/>
            <person name="Lipzen A."/>
            <person name="Chen C."/>
            <person name="Yan M."/>
            <person name="Daum C."/>
            <person name="Ng V."/>
            <person name="Clum A."/>
            <person name="Steindorff A."/>
            <person name="Ohm R.A."/>
            <person name="Martin F."/>
            <person name="Silar P."/>
            <person name="Natvig D.O."/>
            <person name="Lalanne C."/>
            <person name="Gautier V."/>
            <person name="Ament-Velasquez S.L."/>
            <person name="Kruys A."/>
            <person name="Hutchinson M.I."/>
            <person name="Powell A.J."/>
            <person name="Barry K."/>
            <person name="Miller A.N."/>
            <person name="Grigoriev I.V."/>
            <person name="Debuchy R."/>
            <person name="Gladieux P."/>
            <person name="Hiltunen Thoren M."/>
            <person name="Johannesson H."/>
        </authorList>
    </citation>
    <scope>NUCLEOTIDE SEQUENCE</scope>
    <source>
        <strain evidence="3">PSN243</strain>
    </source>
</reference>
<dbReference type="EMBL" id="MU865986">
    <property type="protein sequence ID" value="KAK4443824.1"/>
    <property type="molecule type" value="Genomic_DNA"/>
</dbReference>